<organism evidence="17">
    <name type="scientific">Spumella elongata</name>
    <dbReference type="NCBI Taxonomy" id="89044"/>
    <lineage>
        <taxon>Eukaryota</taxon>
        <taxon>Sar</taxon>
        <taxon>Stramenopiles</taxon>
        <taxon>Ochrophyta</taxon>
        <taxon>Chrysophyceae</taxon>
        <taxon>Chromulinales</taxon>
        <taxon>Chromulinaceae</taxon>
        <taxon>Spumella</taxon>
    </lineage>
</organism>
<evidence type="ECO:0000256" key="7">
    <source>
        <dbReference type="ARBA" id="ARBA00022729"/>
    </source>
</evidence>
<gene>
    <name evidence="17" type="ORF">SELO1098_LOCUS5846</name>
</gene>
<keyword evidence="8" id="KW-0547">Nucleotide-binding</keyword>
<keyword evidence="11" id="KW-0472">Membrane</keyword>
<dbReference type="SUPFAM" id="SSF56112">
    <property type="entry name" value="Protein kinase-like (PK-like)"/>
    <property type="match status" value="1"/>
</dbReference>
<evidence type="ECO:0000256" key="14">
    <source>
        <dbReference type="PROSITE-ProRule" id="PRU00175"/>
    </source>
</evidence>
<feature type="signal peptide" evidence="15">
    <location>
        <begin position="1"/>
        <end position="30"/>
    </location>
</feature>
<keyword evidence="9" id="KW-0067">ATP-binding</keyword>
<keyword evidence="14" id="KW-0479">Metal-binding</keyword>
<feature type="chain" id="PRO_5030958893" description="RING-type domain-containing protein" evidence="15">
    <location>
        <begin position="31"/>
        <end position="162"/>
    </location>
</feature>
<evidence type="ECO:0000256" key="6">
    <source>
        <dbReference type="ARBA" id="ARBA00022692"/>
    </source>
</evidence>
<dbReference type="PANTHER" id="PTHR24416:SF317">
    <property type="entry name" value="MUSCLE, SKELETAL RECEPTOR TYROSINE-PROTEIN KINASE"/>
    <property type="match status" value="1"/>
</dbReference>
<evidence type="ECO:0000256" key="10">
    <source>
        <dbReference type="ARBA" id="ARBA00022989"/>
    </source>
</evidence>
<keyword evidence="5" id="KW-0597">Phosphoprotein</keyword>
<dbReference type="PANTHER" id="PTHR24416">
    <property type="entry name" value="TYROSINE-PROTEIN KINASE RECEPTOR"/>
    <property type="match status" value="1"/>
</dbReference>
<dbReference type="EMBL" id="HBIC01011655">
    <property type="protein sequence ID" value="CAE0277016.1"/>
    <property type="molecule type" value="Transcribed_RNA"/>
</dbReference>
<dbReference type="InterPro" id="IPR001245">
    <property type="entry name" value="Ser-Thr/Tyr_kinase_cat_dom"/>
</dbReference>
<keyword evidence="14" id="KW-0862">Zinc</keyword>
<dbReference type="Pfam" id="PF07714">
    <property type="entry name" value="PK_Tyr_Ser-Thr"/>
    <property type="match status" value="1"/>
</dbReference>
<evidence type="ECO:0000256" key="4">
    <source>
        <dbReference type="ARBA" id="ARBA00022475"/>
    </source>
</evidence>
<evidence type="ECO:0000256" key="2">
    <source>
        <dbReference type="ARBA" id="ARBA00004479"/>
    </source>
</evidence>
<evidence type="ECO:0000256" key="11">
    <source>
        <dbReference type="ARBA" id="ARBA00023136"/>
    </source>
</evidence>
<dbReference type="Gene3D" id="3.30.40.10">
    <property type="entry name" value="Zinc/RING finger domain, C3HC4 (zinc finger)"/>
    <property type="match status" value="1"/>
</dbReference>
<evidence type="ECO:0000256" key="8">
    <source>
        <dbReference type="ARBA" id="ARBA00022741"/>
    </source>
</evidence>
<evidence type="ECO:0000259" key="16">
    <source>
        <dbReference type="PROSITE" id="PS50089"/>
    </source>
</evidence>
<dbReference type="PROSITE" id="PS50089">
    <property type="entry name" value="ZF_RING_2"/>
    <property type="match status" value="1"/>
</dbReference>
<evidence type="ECO:0000256" key="15">
    <source>
        <dbReference type="SAM" id="SignalP"/>
    </source>
</evidence>
<name>A0A7S3GUP7_9STRA</name>
<keyword evidence="7 15" id="KW-0732">Signal</keyword>
<sequence>MCGPSVCSCGRSFPWPWSLGVLMWEIFSLAMEPYYEIFTDKLVIRAVVEGTRLVAPVGCPAAVFEHCLQPCWATTASERPSLETLLQTLRTAQETLLQEQATGTDRLCCTCLSRPSSQALIPCGHMCICSHADCTAPFEYENRERRCPICRCEVQSLLNTLA</sequence>
<accession>A0A7S3GUP7</accession>
<keyword evidence="4" id="KW-1003">Cell membrane</keyword>
<dbReference type="InterPro" id="IPR011009">
    <property type="entry name" value="Kinase-like_dom_sf"/>
</dbReference>
<evidence type="ECO:0000256" key="1">
    <source>
        <dbReference type="ARBA" id="ARBA00004162"/>
    </source>
</evidence>
<dbReference type="Gene3D" id="1.10.510.10">
    <property type="entry name" value="Transferase(Phosphotransferase) domain 1"/>
    <property type="match status" value="1"/>
</dbReference>
<dbReference type="GO" id="GO:0017147">
    <property type="term" value="F:Wnt-protein binding"/>
    <property type="evidence" value="ECO:0007669"/>
    <property type="project" value="TreeGrafter"/>
</dbReference>
<reference evidence="17" key="1">
    <citation type="submission" date="2021-01" db="EMBL/GenBank/DDBJ databases">
        <authorList>
            <person name="Corre E."/>
            <person name="Pelletier E."/>
            <person name="Niang G."/>
            <person name="Scheremetjew M."/>
            <person name="Finn R."/>
            <person name="Kale V."/>
            <person name="Holt S."/>
            <person name="Cochrane G."/>
            <person name="Meng A."/>
            <person name="Brown T."/>
            <person name="Cohen L."/>
        </authorList>
    </citation>
    <scope>NUCLEOTIDE SEQUENCE</scope>
    <source>
        <strain evidence="17">CCAP 955/1</strain>
    </source>
</reference>
<keyword evidence="14" id="KW-0863">Zinc-finger</keyword>
<evidence type="ECO:0000256" key="5">
    <source>
        <dbReference type="ARBA" id="ARBA00022553"/>
    </source>
</evidence>
<keyword evidence="3" id="KW-0217">Developmental protein</keyword>
<dbReference type="InterPro" id="IPR013083">
    <property type="entry name" value="Znf_RING/FYVE/PHD"/>
</dbReference>
<dbReference type="GO" id="GO:0007169">
    <property type="term" value="P:cell surface receptor protein tyrosine kinase signaling pathway"/>
    <property type="evidence" value="ECO:0007669"/>
    <property type="project" value="TreeGrafter"/>
</dbReference>
<dbReference type="GO" id="GO:0005886">
    <property type="term" value="C:plasma membrane"/>
    <property type="evidence" value="ECO:0007669"/>
    <property type="project" value="UniProtKB-SubCell"/>
</dbReference>
<evidence type="ECO:0000256" key="12">
    <source>
        <dbReference type="ARBA" id="ARBA00023170"/>
    </source>
</evidence>
<dbReference type="Pfam" id="PF13920">
    <property type="entry name" value="zf-C3HC4_3"/>
    <property type="match status" value="1"/>
</dbReference>
<dbReference type="InterPro" id="IPR050122">
    <property type="entry name" value="RTK"/>
</dbReference>
<comment type="subcellular location">
    <subcellularLocation>
        <location evidence="1">Cell membrane</location>
        <topology evidence="1">Single-pass membrane protein</topology>
    </subcellularLocation>
    <subcellularLocation>
        <location evidence="2">Membrane</location>
        <topology evidence="2">Single-pass type I membrane protein</topology>
    </subcellularLocation>
</comment>
<evidence type="ECO:0000256" key="13">
    <source>
        <dbReference type="ARBA" id="ARBA00023180"/>
    </source>
</evidence>
<keyword evidence="12" id="KW-0675">Receptor</keyword>
<dbReference type="GO" id="GO:0043235">
    <property type="term" value="C:receptor complex"/>
    <property type="evidence" value="ECO:0007669"/>
    <property type="project" value="TreeGrafter"/>
</dbReference>
<evidence type="ECO:0000256" key="9">
    <source>
        <dbReference type="ARBA" id="ARBA00022840"/>
    </source>
</evidence>
<evidence type="ECO:0000256" key="3">
    <source>
        <dbReference type="ARBA" id="ARBA00022473"/>
    </source>
</evidence>
<evidence type="ECO:0000313" key="17">
    <source>
        <dbReference type="EMBL" id="CAE0277016.1"/>
    </source>
</evidence>
<keyword evidence="10" id="KW-1133">Transmembrane helix</keyword>
<keyword evidence="13" id="KW-0325">Glycoprotein</keyword>
<dbReference type="GO" id="GO:0008270">
    <property type="term" value="F:zinc ion binding"/>
    <property type="evidence" value="ECO:0007669"/>
    <property type="project" value="UniProtKB-KW"/>
</dbReference>
<dbReference type="GO" id="GO:0005524">
    <property type="term" value="F:ATP binding"/>
    <property type="evidence" value="ECO:0007669"/>
    <property type="project" value="UniProtKB-KW"/>
</dbReference>
<protein>
    <recommendedName>
        <fullName evidence="16">RING-type domain-containing protein</fullName>
    </recommendedName>
</protein>
<proteinExistence type="predicted"/>
<dbReference type="InterPro" id="IPR001841">
    <property type="entry name" value="Znf_RING"/>
</dbReference>
<feature type="domain" description="RING-type" evidence="16">
    <location>
        <begin position="108"/>
        <end position="151"/>
    </location>
</feature>
<dbReference type="AlphaFoldDB" id="A0A7S3GUP7"/>
<dbReference type="GO" id="GO:0004714">
    <property type="term" value="F:transmembrane receptor protein tyrosine kinase activity"/>
    <property type="evidence" value="ECO:0007669"/>
    <property type="project" value="TreeGrafter"/>
</dbReference>
<keyword evidence="6" id="KW-0812">Transmembrane</keyword>